<evidence type="ECO:0000256" key="1">
    <source>
        <dbReference type="ARBA" id="ARBA00004651"/>
    </source>
</evidence>
<keyword evidence="3 9" id="KW-1003">Cell membrane</keyword>
<organism evidence="10 11">
    <name type="scientific">Anaerocolumna cellulosilytica</name>
    <dbReference type="NCBI Taxonomy" id="433286"/>
    <lineage>
        <taxon>Bacteria</taxon>
        <taxon>Bacillati</taxon>
        <taxon>Bacillota</taxon>
        <taxon>Clostridia</taxon>
        <taxon>Lachnospirales</taxon>
        <taxon>Lachnospiraceae</taxon>
        <taxon>Anaerocolumna</taxon>
    </lineage>
</organism>
<comment type="similarity">
    <text evidence="2 9">Belongs to the membrane-bound acyltransferase family.</text>
</comment>
<evidence type="ECO:0000313" key="11">
    <source>
        <dbReference type="Proteomes" id="UP000515561"/>
    </source>
</evidence>
<keyword evidence="5" id="KW-0812">Transmembrane</keyword>
<evidence type="ECO:0000256" key="2">
    <source>
        <dbReference type="ARBA" id="ARBA00010323"/>
    </source>
</evidence>
<evidence type="ECO:0000256" key="7">
    <source>
        <dbReference type="ARBA" id="ARBA00023136"/>
    </source>
</evidence>
<dbReference type="PANTHER" id="PTHR13285:SF23">
    <property type="entry name" value="TEICHOIC ACID D-ALANYLTRANSFERASE"/>
    <property type="match status" value="1"/>
</dbReference>
<proteinExistence type="inferred from homology"/>
<evidence type="ECO:0000256" key="4">
    <source>
        <dbReference type="ARBA" id="ARBA00022679"/>
    </source>
</evidence>
<dbReference type="GO" id="GO:0016746">
    <property type="term" value="F:acyltransferase activity"/>
    <property type="evidence" value="ECO:0007669"/>
    <property type="project" value="UniProtKB-KW"/>
</dbReference>
<sequence length="471" mass="52504">MRFTSYEFLFLFLPFALLFYHVLSKFKSSQLGKIFLNLLSILFCASLGILSVIVLILSLVVNYTIGFLTNRLQQKTQGALSKSLFIAGIGYNLGSYAIIIILIFMNQEVSNWFTTSFWNIPFAVPLGLGVITLHQISFLINIGLKNAAMPTFTDYTLYISFFPQLPAGPVSSYDWAIKQYENMSDKKITSESLADGLKVFAVGLFKKAVLADSLAVYVNNGYGLDQLGLIPAWLTALSFTFLIYFELSGVCDMAVGIGRMFQFKLPFSFISPYTARGLQEYWHSFNATVIQNLEETIETTKVKTSGILSESIGIFVILLLGSFWFGFSPGILLWGVLQGLFTILEIKNQRILQKIPGIVTSVLTFLLTTLLWVLFRAETLAKAGSIYKGMVTFWEPGLEQMRVFVREGTSYFPDIANTVYFFVLFILSIILCFFGKSTSLLAKKSTRSIASAVLTGILLIAAVICTTRSGF</sequence>
<evidence type="ECO:0000256" key="6">
    <source>
        <dbReference type="ARBA" id="ARBA00022989"/>
    </source>
</evidence>
<evidence type="ECO:0000256" key="5">
    <source>
        <dbReference type="ARBA" id="ARBA00022692"/>
    </source>
</evidence>
<gene>
    <name evidence="10" type="primary">patA</name>
    <name evidence="10" type="ORF">acsn021_19340</name>
</gene>
<evidence type="ECO:0000256" key="3">
    <source>
        <dbReference type="ARBA" id="ARBA00022475"/>
    </source>
</evidence>
<keyword evidence="8 9" id="KW-0012">Acyltransferase</keyword>
<dbReference type="GO" id="GO:0005886">
    <property type="term" value="C:plasma membrane"/>
    <property type="evidence" value="ECO:0007669"/>
    <property type="project" value="UniProtKB-SubCell"/>
</dbReference>
<name>A0A6S6R4J0_9FIRM</name>
<dbReference type="KEGG" id="acel:acsn021_19340"/>
<evidence type="ECO:0000256" key="9">
    <source>
        <dbReference type="PIRNR" id="PIRNR016636"/>
    </source>
</evidence>
<protein>
    <submittedName>
        <fullName evidence="10">Peptidoglycan O-acetyltransferase</fullName>
    </submittedName>
</protein>
<keyword evidence="4 9" id="KW-0808">Transferase</keyword>
<evidence type="ECO:0000256" key="8">
    <source>
        <dbReference type="ARBA" id="ARBA00023315"/>
    </source>
</evidence>
<dbReference type="InterPro" id="IPR004299">
    <property type="entry name" value="MBOAT_fam"/>
</dbReference>
<evidence type="ECO:0000313" key="10">
    <source>
        <dbReference type="EMBL" id="BCJ94365.1"/>
    </source>
</evidence>
<keyword evidence="6" id="KW-1133">Transmembrane helix</keyword>
<keyword evidence="11" id="KW-1185">Reference proteome</keyword>
<dbReference type="PIRSF" id="PIRSF016636">
    <property type="entry name" value="AlgI_DltB"/>
    <property type="match status" value="1"/>
</dbReference>
<reference evidence="10 11" key="1">
    <citation type="journal article" date="2016" name="Int. J. Syst. Evol. Microbiol.">
        <title>Descriptions of Anaerotaenia torta gen. nov., sp. nov. and Anaerocolumna cellulosilytica gen. nov., sp. nov. isolated from a methanogenic reactor of cattle waste.</title>
        <authorList>
            <person name="Uek A."/>
            <person name="Ohtaki Y."/>
            <person name="Kaku N."/>
            <person name="Ueki K."/>
        </authorList>
    </citation>
    <scope>NUCLEOTIDE SEQUENCE [LARGE SCALE GENOMIC DNA]</scope>
    <source>
        <strain evidence="10 11">SN021</strain>
    </source>
</reference>
<comment type="subcellular location">
    <subcellularLocation>
        <location evidence="1">Cell membrane</location>
        <topology evidence="1">Multi-pass membrane protein</topology>
    </subcellularLocation>
</comment>
<dbReference type="PANTHER" id="PTHR13285">
    <property type="entry name" value="ACYLTRANSFERASE"/>
    <property type="match status" value="1"/>
</dbReference>
<keyword evidence="7 9" id="KW-0472">Membrane</keyword>
<dbReference type="EMBL" id="AP023367">
    <property type="protein sequence ID" value="BCJ94365.1"/>
    <property type="molecule type" value="Genomic_DNA"/>
</dbReference>
<dbReference type="InterPro" id="IPR051085">
    <property type="entry name" value="MB_O-acyltransferase"/>
</dbReference>
<dbReference type="Pfam" id="PF03062">
    <property type="entry name" value="MBOAT"/>
    <property type="match status" value="1"/>
</dbReference>
<dbReference type="AlphaFoldDB" id="A0A6S6R4J0"/>
<dbReference type="InterPro" id="IPR024194">
    <property type="entry name" value="Ac/AlaTfrase_AlgI/DltB"/>
</dbReference>
<dbReference type="RefSeq" id="WP_184091027.1">
    <property type="nucleotide sequence ID" value="NZ_AP023367.1"/>
</dbReference>
<dbReference type="Proteomes" id="UP000515561">
    <property type="component" value="Chromosome"/>
</dbReference>
<accession>A0A6S6R4J0</accession>